<evidence type="ECO:0000313" key="1">
    <source>
        <dbReference type="EMBL" id="EYB93909.1"/>
    </source>
</evidence>
<evidence type="ECO:0000313" key="2">
    <source>
        <dbReference type="Proteomes" id="UP000024635"/>
    </source>
</evidence>
<sequence>MISTVCLQLTGLVRVSEHPPRHMPEVRTRSKSRFSDRLRMAFQMRSCVVVISKICTLLTVTATLQRSR</sequence>
<accession>A0A016SU89</accession>
<organism evidence="1 2">
    <name type="scientific">Ancylostoma ceylanicum</name>
    <dbReference type="NCBI Taxonomy" id="53326"/>
    <lineage>
        <taxon>Eukaryota</taxon>
        <taxon>Metazoa</taxon>
        <taxon>Ecdysozoa</taxon>
        <taxon>Nematoda</taxon>
        <taxon>Chromadorea</taxon>
        <taxon>Rhabditida</taxon>
        <taxon>Rhabditina</taxon>
        <taxon>Rhabditomorpha</taxon>
        <taxon>Strongyloidea</taxon>
        <taxon>Ancylostomatidae</taxon>
        <taxon>Ancylostomatinae</taxon>
        <taxon>Ancylostoma</taxon>
    </lineage>
</organism>
<proteinExistence type="predicted"/>
<keyword evidence="2" id="KW-1185">Reference proteome</keyword>
<protein>
    <submittedName>
        <fullName evidence="1">Uncharacterized protein</fullName>
    </submittedName>
</protein>
<dbReference type="AlphaFoldDB" id="A0A016SU89"/>
<gene>
    <name evidence="1" type="primary">Acey_s0177.g576</name>
    <name evidence="1" type="ORF">Y032_0177g576</name>
</gene>
<dbReference type="EMBL" id="JARK01001513">
    <property type="protein sequence ID" value="EYB93909.1"/>
    <property type="molecule type" value="Genomic_DNA"/>
</dbReference>
<comment type="caution">
    <text evidence="1">The sequence shown here is derived from an EMBL/GenBank/DDBJ whole genome shotgun (WGS) entry which is preliminary data.</text>
</comment>
<name>A0A016SU89_9BILA</name>
<reference evidence="2" key="1">
    <citation type="journal article" date="2015" name="Nat. Genet.">
        <title>The genome and transcriptome of the zoonotic hookworm Ancylostoma ceylanicum identify infection-specific gene families.</title>
        <authorList>
            <person name="Schwarz E.M."/>
            <person name="Hu Y."/>
            <person name="Antoshechkin I."/>
            <person name="Miller M.M."/>
            <person name="Sternberg P.W."/>
            <person name="Aroian R.V."/>
        </authorList>
    </citation>
    <scope>NUCLEOTIDE SEQUENCE</scope>
    <source>
        <strain evidence="2">HY135</strain>
    </source>
</reference>
<dbReference type="Proteomes" id="UP000024635">
    <property type="component" value="Unassembled WGS sequence"/>
</dbReference>